<organism evidence="1 2">
    <name type="scientific">Pluteus cervinus</name>
    <dbReference type="NCBI Taxonomy" id="181527"/>
    <lineage>
        <taxon>Eukaryota</taxon>
        <taxon>Fungi</taxon>
        <taxon>Dikarya</taxon>
        <taxon>Basidiomycota</taxon>
        <taxon>Agaricomycotina</taxon>
        <taxon>Agaricomycetes</taxon>
        <taxon>Agaricomycetidae</taxon>
        <taxon>Agaricales</taxon>
        <taxon>Pluteineae</taxon>
        <taxon>Pluteaceae</taxon>
        <taxon>Pluteus</taxon>
    </lineage>
</organism>
<reference evidence="1 2" key="1">
    <citation type="journal article" date="2019" name="Nat. Ecol. Evol.">
        <title>Megaphylogeny resolves global patterns of mushroom evolution.</title>
        <authorList>
            <person name="Varga T."/>
            <person name="Krizsan K."/>
            <person name="Foldi C."/>
            <person name="Dima B."/>
            <person name="Sanchez-Garcia M."/>
            <person name="Sanchez-Ramirez S."/>
            <person name="Szollosi G.J."/>
            <person name="Szarkandi J.G."/>
            <person name="Papp V."/>
            <person name="Albert L."/>
            <person name="Andreopoulos W."/>
            <person name="Angelini C."/>
            <person name="Antonin V."/>
            <person name="Barry K.W."/>
            <person name="Bougher N.L."/>
            <person name="Buchanan P."/>
            <person name="Buyck B."/>
            <person name="Bense V."/>
            <person name="Catcheside P."/>
            <person name="Chovatia M."/>
            <person name="Cooper J."/>
            <person name="Damon W."/>
            <person name="Desjardin D."/>
            <person name="Finy P."/>
            <person name="Geml J."/>
            <person name="Haridas S."/>
            <person name="Hughes K."/>
            <person name="Justo A."/>
            <person name="Karasinski D."/>
            <person name="Kautmanova I."/>
            <person name="Kiss B."/>
            <person name="Kocsube S."/>
            <person name="Kotiranta H."/>
            <person name="LaButti K.M."/>
            <person name="Lechner B.E."/>
            <person name="Liimatainen K."/>
            <person name="Lipzen A."/>
            <person name="Lukacs Z."/>
            <person name="Mihaltcheva S."/>
            <person name="Morgado L.N."/>
            <person name="Niskanen T."/>
            <person name="Noordeloos M.E."/>
            <person name="Ohm R.A."/>
            <person name="Ortiz-Santana B."/>
            <person name="Ovrebo C."/>
            <person name="Racz N."/>
            <person name="Riley R."/>
            <person name="Savchenko A."/>
            <person name="Shiryaev A."/>
            <person name="Soop K."/>
            <person name="Spirin V."/>
            <person name="Szebenyi C."/>
            <person name="Tomsovsky M."/>
            <person name="Tulloss R.E."/>
            <person name="Uehling J."/>
            <person name="Grigoriev I.V."/>
            <person name="Vagvolgyi C."/>
            <person name="Papp T."/>
            <person name="Martin F.M."/>
            <person name="Miettinen O."/>
            <person name="Hibbett D.S."/>
            <person name="Nagy L.G."/>
        </authorList>
    </citation>
    <scope>NUCLEOTIDE SEQUENCE [LARGE SCALE GENOMIC DNA]</scope>
    <source>
        <strain evidence="1 2">NL-1719</strain>
    </source>
</reference>
<evidence type="ECO:0000313" key="2">
    <source>
        <dbReference type="Proteomes" id="UP000308600"/>
    </source>
</evidence>
<gene>
    <name evidence="1" type="ORF">BDN72DRAFT_895235</name>
</gene>
<evidence type="ECO:0000313" key="1">
    <source>
        <dbReference type="EMBL" id="TFK71985.1"/>
    </source>
</evidence>
<sequence length="183" mass="20060">MDFDDQVVVEDITSSRGALSSEFYKTRLEDALAHHDVLRHLHKLQGQYRHFNVLNMNPEFWDSDPSPLKPALGGQSSACGALKTAKTGHGFRQHRVSKLQKSGQVLAGASGGLFTVGPDLFNGNARLHALERAGLDPQGPLAFVRLCFFSLSPSSKPYLHAFITFFGRTEPCHSANPNVFLIG</sequence>
<name>A0ACD3B1T6_9AGAR</name>
<protein>
    <submittedName>
        <fullName evidence="1">Uncharacterized protein</fullName>
    </submittedName>
</protein>
<dbReference type="EMBL" id="ML208291">
    <property type="protein sequence ID" value="TFK71985.1"/>
    <property type="molecule type" value="Genomic_DNA"/>
</dbReference>
<dbReference type="Proteomes" id="UP000308600">
    <property type="component" value="Unassembled WGS sequence"/>
</dbReference>
<accession>A0ACD3B1T6</accession>
<proteinExistence type="predicted"/>
<keyword evidence="2" id="KW-1185">Reference proteome</keyword>